<keyword evidence="1" id="KW-0233">DNA recombination</keyword>
<protein>
    <recommendedName>
        <fullName evidence="4">Tyr recombinase domain-containing protein</fullName>
    </recommendedName>
</protein>
<reference evidence="3" key="1">
    <citation type="journal article" date="2019" name="Int. J. Syst. Evol. Microbiol.">
        <title>The Global Catalogue of Microorganisms (GCM) 10K type strain sequencing project: providing services to taxonomists for standard genome sequencing and annotation.</title>
        <authorList>
            <consortium name="The Broad Institute Genomics Platform"/>
            <consortium name="The Broad Institute Genome Sequencing Center for Infectious Disease"/>
            <person name="Wu L."/>
            <person name="Ma J."/>
        </authorList>
    </citation>
    <scope>NUCLEOTIDE SEQUENCE [LARGE SCALE GENOMIC DNA]</scope>
    <source>
        <strain evidence="3">CCUG 36916</strain>
    </source>
</reference>
<dbReference type="EMBL" id="JBHSTT010000037">
    <property type="protein sequence ID" value="MFC6389928.1"/>
    <property type="molecule type" value="Genomic_DNA"/>
</dbReference>
<dbReference type="Gene3D" id="1.10.443.10">
    <property type="entry name" value="Intergrase catalytic core"/>
    <property type="match status" value="1"/>
</dbReference>
<gene>
    <name evidence="2" type="ORF">ACFQDP_11390</name>
</gene>
<dbReference type="Proteomes" id="UP001596237">
    <property type="component" value="Unassembled WGS sequence"/>
</dbReference>
<keyword evidence="3" id="KW-1185">Reference proteome</keyword>
<dbReference type="SUPFAM" id="SSF56349">
    <property type="entry name" value="DNA breaking-rejoining enzymes"/>
    <property type="match status" value="1"/>
</dbReference>
<organism evidence="2 3">
    <name type="scientific">Methylorubrum zatmanii</name>
    <dbReference type="NCBI Taxonomy" id="29429"/>
    <lineage>
        <taxon>Bacteria</taxon>
        <taxon>Pseudomonadati</taxon>
        <taxon>Pseudomonadota</taxon>
        <taxon>Alphaproteobacteria</taxon>
        <taxon>Hyphomicrobiales</taxon>
        <taxon>Methylobacteriaceae</taxon>
        <taxon>Methylorubrum</taxon>
    </lineage>
</organism>
<evidence type="ECO:0000256" key="1">
    <source>
        <dbReference type="ARBA" id="ARBA00023172"/>
    </source>
</evidence>
<sequence>MVSRKQANEVRIELYGKRWRATLNWKGVRLRPTFDTRDEAEAWGNEQTIRMIRGQDIELPVGAKSYATTGVPTTIGELFEHTQRVHWLVGGPNGGPQKSWPKTEIAATLAIEAIGRNTRLSKLSVPIVENALRALEEKRGNTPRTTNRRIAALSVMFKEAVRLGAMPTVLPLKKAPECKEGRVFRITPAIEHEMLTWALANDREDFYDFLVFSLYLGQRENETLRLRLSESFGHPRDGYMDGVDFAIFPRGVASNKSTLTRAIPARAIVAEVVLRHRAKGKTKEARILDGLTKDKVAYAFAQMKADLLAQNHPDIVAQKRDGLPIGKDFVIHIMRNEFCSRLGDEGFTVAEIAEFSGHTDLKTCARYVKPNKVAHRARLLRKGKLTSDLPGGAVPSYAPTHPPEASKMTNLLISGESIDTISPEMVVRFVEFMKTAGLVPMLKEALTSTETSLA</sequence>
<name>A0ABW1WR98_9HYPH</name>
<dbReference type="InterPro" id="IPR011010">
    <property type="entry name" value="DNA_brk_join_enz"/>
</dbReference>
<evidence type="ECO:0000313" key="3">
    <source>
        <dbReference type="Proteomes" id="UP001596237"/>
    </source>
</evidence>
<accession>A0ABW1WR98</accession>
<dbReference type="InterPro" id="IPR013762">
    <property type="entry name" value="Integrase-like_cat_sf"/>
</dbReference>
<proteinExistence type="predicted"/>
<comment type="caution">
    <text evidence="2">The sequence shown here is derived from an EMBL/GenBank/DDBJ whole genome shotgun (WGS) entry which is preliminary data.</text>
</comment>
<evidence type="ECO:0000313" key="2">
    <source>
        <dbReference type="EMBL" id="MFC6389928.1"/>
    </source>
</evidence>
<evidence type="ECO:0008006" key="4">
    <source>
        <dbReference type="Google" id="ProtNLM"/>
    </source>
</evidence>
<dbReference type="RefSeq" id="WP_378740046.1">
    <property type="nucleotide sequence ID" value="NZ_JBHSTT010000037.1"/>
</dbReference>